<evidence type="ECO:0000313" key="2">
    <source>
        <dbReference type="Proteomes" id="UP001279734"/>
    </source>
</evidence>
<proteinExistence type="predicted"/>
<dbReference type="EMBL" id="BSYO01000024">
    <property type="protein sequence ID" value="GMH22428.1"/>
    <property type="molecule type" value="Genomic_DNA"/>
</dbReference>
<dbReference type="Proteomes" id="UP001279734">
    <property type="component" value="Unassembled WGS sequence"/>
</dbReference>
<dbReference type="AlphaFoldDB" id="A0AAD3T2J4"/>
<sequence length="96" mass="10881">MNLSSFNRHSKGLTPAYLDFAHNPDRSLSLELSWRRRLSNACAPTVRSKLNNSLPLPVRADFHFDMDRITSQGQHALRERAHESLTGLILGKWAAI</sequence>
<accession>A0AAD3T2J4</accession>
<comment type="caution">
    <text evidence="1">The sequence shown here is derived from an EMBL/GenBank/DDBJ whole genome shotgun (WGS) entry which is preliminary data.</text>
</comment>
<evidence type="ECO:0000313" key="1">
    <source>
        <dbReference type="EMBL" id="GMH22428.1"/>
    </source>
</evidence>
<reference evidence="1" key="1">
    <citation type="submission" date="2023-05" db="EMBL/GenBank/DDBJ databases">
        <title>Nepenthes gracilis genome sequencing.</title>
        <authorList>
            <person name="Fukushima K."/>
        </authorList>
    </citation>
    <scope>NUCLEOTIDE SEQUENCE</scope>
    <source>
        <strain evidence="1">SING2019-196</strain>
    </source>
</reference>
<gene>
    <name evidence="1" type="ORF">Nepgr_024271</name>
</gene>
<protein>
    <submittedName>
        <fullName evidence="1">Uncharacterized protein</fullName>
    </submittedName>
</protein>
<name>A0AAD3T2J4_NEPGR</name>
<organism evidence="1 2">
    <name type="scientific">Nepenthes gracilis</name>
    <name type="common">Slender pitcher plant</name>
    <dbReference type="NCBI Taxonomy" id="150966"/>
    <lineage>
        <taxon>Eukaryota</taxon>
        <taxon>Viridiplantae</taxon>
        <taxon>Streptophyta</taxon>
        <taxon>Embryophyta</taxon>
        <taxon>Tracheophyta</taxon>
        <taxon>Spermatophyta</taxon>
        <taxon>Magnoliopsida</taxon>
        <taxon>eudicotyledons</taxon>
        <taxon>Gunneridae</taxon>
        <taxon>Pentapetalae</taxon>
        <taxon>Caryophyllales</taxon>
        <taxon>Nepenthaceae</taxon>
        <taxon>Nepenthes</taxon>
    </lineage>
</organism>
<keyword evidence="2" id="KW-1185">Reference proteome</keyword>